<feature type="compositionally biased region" description="Low complexity" evidence="1">
    <location>
        <begin position="46"/>
        <end position="57"/>
    </location>
</feature>
<name>A0A8S2XRP3_9BILA</name>
<dbReference type="EMBL" id="CAJOBJ010082875">
    <property type="protein sequence ID" value="CAF4508829.1"/>
    <property type="molecule type" value="Genomic_DNA"/>
</dbReference>
<evidence type="ECO:0000256" key="1">
    <source>
        <dbReference type="SAM" id="MobiDB-lite"/>
    </source>
</evidence>
<feature type="compositionally biased region" description="Polar residues" evidence="1">
    <location>
        <begin position="65"/>
        <end position="86"/>
    </location>
</feature>
<dbReference type="EMBL" id="CAJOBH010005069">
    <property type="protein sequence ID" value="CAF4012285.1"/>
    <property type="molecule type" value="Genomic_DNA"/>
</dbReference>
<evidence type="ECO:0000313" key="4">
    <source>
        <dbReference type="Proteomes" id="UP000681720"/>
    </source>
</evidence>
<reference evidence="3" key="1">
    <citation type="submission" date="2021-02" db="EMBL/GenBank/DDBJ databases">
        <authorList>
            <person name="Nowell W R."/>
        </authorList>
    </citation>
    <scope>NUCLEOTIDE SEQUENCE</scope>
</reference>
<dbReference type="AlphaFoldDB" id="A0A8S2XRP3"/>
<feature type="region of interest" description="Disordered" evidence="1">
    <location>
        <begin position="1"/>
        <end position="110"/>
    </location>
</feature>
<dbReference type="Proteomes" id="UP000681967">
    <property type="component" value="Unassembled WGS sequence"/>
</dbReference>
<accession>A0A8S2XRP3</accession>
<organism evidence="3 4">
    <name type="scientific">Rotaria magnacalcarata</name>
    <dbReference type="NCBI Taxonomy" id="392030"/>
    <lineage>
        <taxon>Eukaryota</taxon>
        <taxon>Metazoa</taxon>
        <taxon>Spiralia</taxon>
        <taxon>Gnathifera</taxon>
        <taxon>Rotifera</taxon>
        <taxon>Eurotatoria</taxon>
        <taxon>Bdelloidea</taxon>
        <taxon>Philodinida</taxon>
        <taxon>Philodinidae</taxon>
        <taxon>Rotaria</taxon>
    </lineage>
</organism>
<protein>
    <submittedName>
        <fullName evidence="3">Uncharacterized protein</fullName>
    </submittedName>
</protein>
<evidence type="ECO:0000313" key="2">
    <source>
        <dbReference type="EMBL" id="CAF4012285.1"/>
    </source>
</evidence>
<proteinExistence type="predicted"/>
<feature type="compositionally biased region" description="Basic and acidic residues" evidence="1">
    <location>
        <begin position="87"/>
        <end position="96"/>
    </location>
</feature>
<gene>
    <name evidence="2" type="ORF">BYL167_LOCUS14297</name>
    <name evidence="3" type="ORF">GIL414_LOCUS35092</name>
</gene>
<comment type="caution">
    <text evidence="3">The sequence shown here is derived from an EMBL/GenBank/DDBJ whole genome shotgun (WGS) entry which is preliminary data.</text>
</comment>
<feature type="compositionally biased region" description="Acidic residues" evidence="1">
    <location>
        <begin position="10"/>
        <end position="24"/>
    </location>
</feature>
<evidence type="ECO:0000313" key="3">
    <source>
        <dbReference type="EMBL" id="CAF4508829.1"/>
    </source>
</evidence>
<dbReference type="Proteomes" id="UP000681720">
    <property type="component" value="Unassembled WGS sequence"/>
</dbReference>
<feature type="compositionally biased region" description="Low complexity" evidence="1">
    <location>
        <begin position="100"/>
        <end position="110"/>
    </location>
</feature>
<sequence>MYCTNKPVAEEEEDEEDDNEDDGDIVTMIADQFCSIRPPRARRNHSSSNNNICSNIHSTDETDPTKYQTTNRSTSLPARQTFPSNKNTEESVEQSRRYASGSNNNNKTKTTSLVTSFLQYLRSELKATTNENINDYQRIRQKVK</sequence>